<gene>
    <name evidence="3" type="ORF">EXIGLDRAFT_646580</name>
</gene>
<evidence type="ECO:0000256" key="1">
    <source>
        <dbReference type="ARBA" id="ARBA00022801"/>
    </source>
</evidence>
<evidence type="ECO:0000313" key="3">
    <source>
        <dbReference type="EMBL" id="KZV93019.1"/>
    </source>
</evidence>
<dbReference type="Gene3D" id="3.40.50.1820">
    <property type="entry name" value="alpha/beta hydrolase"/>
    <property type="match status" value="1"/>
</dbReference>
<dbReference type="GO" id="GO:0005737">
    <property type="term" value="C:cytoplasm"/>
    <property type="evidence" value="ECO:0007669"/>
    <property type="project" value="TreeGrafter"/>
</dbReference>
<dbReference type="SUPFAM" id="SSF52047">
    <property type="entry name" value="RNI-like"/>
    <property type="match status" value="1"/>
</dbReference>
<dbReference type="SUPFAM" id="SSF53474">
    <property type="entry name" value="alpha/beta-Hydrolases"/>
    <property type="match status" value="1"/>
</dbReference>
<dbReference type="InParanoid" id="A0A166AL55"/>
<evidence type="ECO:0000313" key="4">
    <source>
        <dbReference type="Proteomes" id="UP000077266"/>
    </source>
</evidence>
<dbReference type="PANTHER" id="PTHR48070">
    <property type="entry name" value="ESTERASE OVCA2"/>
    <property type="match status" value="1"/>
</dbReference>
<dbReference type="InterPro" id="IPR005645">
    <property type="entry name" value="FSH-like_dom"/>
</dbReference>
<dbReference type="Pfam" id="PF13516">
    <property type="entry name" value="LRR_6"/>
    <property type="match status" value="3"/>
</dbReference>
<dbReference type="SMART" id="SM00368">
    <property type="entry name" value="LRR_RI"/>
    <property type="match status" value="5"/>
</dbReference>
<evidence type="ECO:0000259" key="2">
    <source>
        <dbReference type="Pfam" id="PF03959"/>
    </source>
</evidence>
<dbReference type="Proteomes" id="UP000077266">
    <property type="component" value="Unassembled WGS sequence"/>
</dbReference>
<accession>A0A166AL55</accession>
<protein>
    <submittedName>
        <fullName evidence="3">DUF924-domain-containing protein</fullName>
    </submittedName>
</protein>
<dbReference type="InterPro" id="IPR029058">
    <property type="entry name" value="AB_hydrolase_fold"/>
</dbReference>
<proteinExistence type="predicted"/>
<dbReference type="EMBL" id="KV425997">
    <property type="protein sequence ID" value="KZV93019.1"/>
    <property type="molecule type" value="Genomic_DNA"/>
</dbReference>
<dbReference type="Pfam" id="PF06041">
    <property type="entry name" value="DUF924"/>
    <property type="match status" value="1"/>
</dbReference>
<dbReference type="Gene3D" id="3.80.10.10">
    <property type="entry name" value="Ribonuclease Inhibitor"/>
    <property type="match status" value="1"/>
</dbReference>
<dbReference type="InterPro" id="IPR032675">
    <property type="entry name" value="LRR_dom_sf"/>
</dbReference>
<dbReference type="STRING" id="1314781.A0A166AL55"/>
<dbReference type="GO" id="GO:0016787">
    <property type="term" value="F:hydrolase activity"/>
    <property type="evidence" value="ECO:0007669"/>
    <property type="project" value="UniProtKB-KW"/>
</dbReference>
<organism evidence="3 4">
    <name type="scientific">Exidia glandulosa HHB12029</name>
    <dbReference type="NCBI Taxonomy" id="1314781"/>
    <lineage>
        <taxon>Eukaryota</taxon>
        <taxon>Fungi</taxon>
        <taxon>Dikarya</taxon>
        <taxon>Basidiomycota</taxon>
        <taxon>Agaricomycotina</taxon>
        <taxon>Agaricomycetes</taxon>
        <taxon>Auriculariales</taxon>
        <taxon>Exidiaceae</taxon>
        <taxon>Exidia</taxon>
    </lineage>
</organism>
<dbReference type="PANTHER" id="PTHR48070:SF6">
    <property type="entry name" value="ESTERASE OVCA2"/>
    <property type="match status" value="1"/>
</dbReference>
<dbReference type="Pfam" id="PF03959">
    <property type="entry name" value="FSH1"/>
    <property type="match status" value="1"/>
</dbReference>
<feature type="domain" description="Serine hydrolase" evidence="2">
    <location>
        <begin position="224"/>
        <end position="427"/>
    </location>
</feature>
<dbReference type="Gene3D" id="1.20.58.320">
    <property type="entry name" value="TPR-like"/>
    <property type="match status" value="1"/>
</dbReference>
<dbReference type="InterPro" id="IPR050593">
    <property type="entry name" value="LovG"/>
</dbReference>
<sequence>MSCNPFLDDAADVAKVLQYWFHQPEHHTLNSKLWFFAPPAKDAEMKELFEPIYDRLANDAQARQRWLAVPKGPIALVILLDQLPRNMFRGTTKAFATDDIALAIAQDIASQPDQRALWPNERLFAYMCMEHSEDLQVVKRSEQLMHSLALDYAHTKTSYKGQLRSWKEHIEALERFGRYPHRNAILGRESTAEELEYLQSAKSRWVRSTTVDEAPAPAPPPQQKPMRILVLHGFRQNAHIMRRATKKLAALLRPYGHSLHFVESPQTYKLGSSPDGKTDVVHETWNDAGAHQKMWWNASDDGSVYHGADKTLRFIEDIWRKEGGFDGVLGFSQGATLIGILASLPKPHPVSFRFAVNISGYPSRALAHKEWQSKPIEHVASLNIYGVRDEHLGTPAQMREKTYNLAALFANDAKILEHAGGHFTPNYWPFEEILQFILAQGTAILPLEDISETSPLETKLEASFATAQRYTGAAYVPLGLSSATRKALKDAGLDVLLNGERKPLDLKVNDFERLLKAVPSEERCMDDLLVVAHAFRSRSGHEHNHEGNWLFAACWVALFDLDPTFMLAHLPLVPKFCDWVDLSAIAVINYERHPWTIPARGVTTAQDNALHVAIVDLFANALAKDREILLEQGDAEGGEDVVDISAAAWGAPRSRARSDNVCRLARDVALALRPITVTTNDEAAYEKQKITSYVGYAKLVTVLKQVWTKTRMTAHQISDTEKAMGVLSDEERAAILAAPPNEFVVHPSEVPVVPCTAEDLAPLLRGLRENAPPLQEHIQFARGTIIRERKVLDLCKQVVGPQGVAPLLDAMKDYESITGLLLGNNITGSQGARKIASYIRDPSSRITTWYIAGNQFDGTDISLIADALATDKKVKALWLKRNPLLPAGTRHIAAMLRTNTTLETLDLANCGLLDEGAADLFAALAYNKTLKRLYLNASGLTVKSAKIIGDHLGNGSVLEALHVNCNPLGDDGVREIARGLAKDTSMLRLALGSVSMSAAGLNALIDALVPSNMRAQAHPRLHYLNIGFMKGTYVFNGVGNYVRDAGATAIGRRLLPALPTLRHLDICHNQIGISGMAEIVRALDDGGNRTLCSMMLQQFGQPTNFAVEARLKSLFRENIIQWGREHLDGAGDSLEWEMAGAKLLRTVECPDYVADILSVYRTKD</sequence>
<name>A0A166AL55_EXIGL</name>
<dbReference type="AlphaFoldDB" id="A0A166AL55"/>
<dbReference type="GO" id="GO:0005634">
    <property type="term" value="C:nucleus"/>
    <property type="evidence" value="ECO:0007669"/>
    <property type="project" value="TreeGrafter"/>
</dbReference>
<keyword evidence="4" id="KW-1185">Reference proteome</keyword>
<keyword evidence="1" id="KW-0378">Hydrolase</keyword>
<dbReference type="InterPro" id="IPR011990">
    <property type="entry name" value="TPR-like_helical_dom_sf"/>
</dbReference>
<dbReference type="InterPro" id="IPR010323">
    <property type="entry name" value="DUF924"/>
</dbReference>
<dbReference type="InterPro" id="IPR001611">
    <property type="entry name" value="Leu-rich_rpt"/>
</dbReference>
<dbReference type="Gene3D" id="1.25.40.10">
    <property type="entry name" value="Tetratricopeptide repeat domain"/>
    <property type="match status" value="1"/>
</dbReference>
<dbReference type="OrthoDB" id="333024at2759"/>
<dbReference type="SUPFAM" id="SSF48452">
    <property type="entry name" value="TPR-like"/>
    <property type="match status" value="1"/>
</dbReference>
<reference evidence="3 4" key="1">
    <citation type="journal article" date="2016" name="Mol. Biol. Evol.">
        <title>Comparative Genomics of Early-Diverging Mushroom-Forming Fungi Provides Insights into the Origins of Lignocellulose Decay Capabilities.</title>
        <authorList>
            <person name="Nagy L.G."/>
            <person name="Riley R."/>
            <person name="Tritt A."/>
            <person name="Adam C."/>
            <person name="Daum C."/>
            <person name="Floudas D."/>
            <person name="Sun H."/>
            <person name="Yadav J.S."/>
            <person name="Pangilinan J."/>
            <person name="Larsson K.H."/>
            <person name="Matsuura K."/>
            <person name="Barry K."/>
            <person name="Labutti K."/>
            <person name="Kuo R."/>
            <person name="Ohm R.A."/>
            <person name="Bhattacharya S.S."/>
            <person name="Shirouzu T."/>
            <person name="Yoshinaga Y."/>
            <person name="Martin F.M."/>
            <person name="Grigoriev I.V."/>
            <person name="Hibbett D.S."/>
        </authorList>
    </citation>
    <scope>NUCLEOTIDE SEQUENCE [LARGE SCALE GENOMIC DNA]</scope>
    <source>
        <strain evidence="3 4">HHB12029</strain>
    </source>
</reference>